<evidence type="ECO:0000313" key="2">
    <source>
        <dbReference type="Proteomes" id="UP001589838"/>
    </source>
</evidence>
<dbReference type="EMBL" id="JBHLUX010000092">
    <property type="protein sequence ID" value="MFC0473254.1"/>
    <property type="molecule type" value="Genomic_DNA"/>
</dbReference>
<sequence length="107" mass="12556">MSVEFVYDPRLGLSIPTLKCSWDELERITQEHVVDTWENIRGTIPDRVKEIELKIETVHEQLTNEEDFERSCELNLEMAELASIINDLWIWFRMTPSISPTAYLVTS</sequence>
<name>A0ABV6KIV3_9BACI</name>
<evidence type="ECO:0000313" key="1">
    <source>
        <dbReference type="EMBL" id="MFC0473254.1"/>
    </source>
</evidence>
<dbReference type="Proteomes" id="UP001589838">
    <property type="component" value="Unassembled WGS sequence"/>
</dbReference>
<protein>
    <submittedName>
        <fullName evidence="1">Uncharacterized protein</fullName>
    </submittedName>
</protein>
<accession>A0ABV6KIV3</accession>
<comment type="caution">
    <text evidence="1">The sequence shown here is derived from an EMBL/GenBank/DDBJ whole genome shotgun (WGS) entry which is preliminary data.</text>
</comment>
<reference evidence="1 2" key="1">
    <citation type="submission" date="2024-09" db="EMBL/GenBank/DDBJ databases">
        <authorList>
            <person name="Sun Q."/>
            <person name="Mori K."/>
        </authorList>
    </citation>
    <scope>NUCLEOTIDE SEQUENCE [LARGE SCALE GENOMIC DNA]</scope>
    <source>
        <strain evidence="1 2">NCAIM B.02610</strain>
    </source>
</reference>
<organism evidence="1 2">
    <name type="scientific">Halalkalibacter kiskunsagensis</name>
    <dbReference type="NCBI Taxonomy" id="1548599"/>
    <lineage>
        <taxon>Bacteria</taxon>
        <taxon>Bacillati</taxon>
        <taxon>Bacillota</taxon>
        <taxon>Bacilli</taxon>
        <taxon>Bacillales</taxon>
        <taxon>Bacillaceae</taxon>
        <taxon>Halalkalibacter</taxon>
    </lineage>
</organism>
<dbReference type="RefSeq" id="WP_335959978.1">
    <property type="nucleotide sequence ID" value="NZ_JAXBLX010000008.1"/>
</dbReference>
<proteinExistence type="predicted"/>
<keyword evidence="2" id="KW-1185">Reference proteome</keyword>
<gene>
    <name evidence="1" type="ORF">ACFFHM_22820</name>
</gene>